<dbReference type="EMBL" id="BNCK01000009">
    <property type="protein sequence ID" value="GHG03065.1"/>
    <property type="molecule type" value="Genomic_DNA"/>
</dbReference>
<sequence>MQQFDKSDVVIGISACLVGEKVRFDASNKPSNFCMNELGQHVTFKAFCPEVAIGLPIPRPTIRLIKKEDVIRVARPDGSGDVTDALAEYGKKVAKVAQSFSGYIFCAKSPSCGMERVKVYSEEGNSLKSDGVGAFAKEIMKANPLLPCEENGRLNDPIIRENFVARVYAYRQWQALVDSGLTKHKLMTFHSRYKYTVMSHDLIAYKDLGRLLARADLTLNDMAEQYISGLMSALTIKATRKKHANTLSHIQGYFSKHLSKLERSELCEQIESYRKGLVPLMVPLTLIRHYLMVHPKEYLAEQFYLNPYPDELRLRYGY</sequence>
<dbReference type="PIRSF" id="PIRSF037004">
    <property type="entry name" value="UCP037004"/>
    <property type="match status" value="1"/>
</dbReference>
<dbReference type="InterPro" id="IPR017087">
    <property type="entry name" value="UCP037004"/>
</dbReference>
<gene>
    <name evidence="2" type="ORF">GCM10017161_35180</name>
</gene>
<accession>A0A919BNB8</accession>
<name>A0A919BNB8_9GAMM</name>
<comment type="caution">
    <text evidence="2">The sequence shown here is derived from an EMBL/GenBank/DDBJ whole genome shotgun (WGS) entry which is preliminary data.</text>
</comment>
<protein>
    <recommendedName>
        <fullName evidence="1">DUF1722 domain-containing protein</fullName>
    </recommendedName>
</protein>
<dbReference type="PANTHER" id="PTHR30087">
    <property type="entry name" value="INNER MEMBRANE PROTEIN"/>
    <property type="match status" value="1"/>
</dbReference>
<keyword evidence="3" id="KW-1185">Reference proteome</keyword>
<dbReference type="Proteomes" id="UP000623842">
    <property type="component" value="Unassembled WGS sequence"/>
</dbReference>
<dbReference type="PANTHER" id="PTHR30087:SF0">
    <property type="entry name" value="INNER MEMBRANE PROTEIN"/>
    <property type="match status" value="1"/>
</dbReference>
<evidence type="ECO:0000313" key="2">
    <source>
        <dbReference type="EMBL" id="GHG03065.1"/>
    </source>
</evidence>
<organism evidence="2 3">
    <name type="scientific">Thalassotalea marina</name>
    <dbReference type="NCBI Taxonomy" id="1673741"/>
    <lineage>
        <taxon>Bacteria</taxon>
        <taxon>Pseudomonadati</taxon>
        <taxon>Pseudomonadota</taxon>
        <taxon>Gammaproteobacteria</taxon>
        <taxon>Alteromonadales</taxon>
        <taxon>Colwelliaceae</taxon>
        <taxon>Thalassotalea</taxon>
    </lineage>
</organism>
<reference evidence="2" key="2">
    <citation type="submission" date="2020-09" db="EMBL/GenBank/DDBJ databases">
        <authorList>
            <person name="Sun Q."/>
            <person name="Kim S."/>
        </authorList>
    </citation>
    <scope>NUCLEOTIDE SEQUENCE</scope>
    <source>
        <strain evidence="2">KCTC 42731</strain>
    </source>
</reference>
<dbReference type="InterPro" id="IPR007553">
    <property type="entry name" value="2-thiour_desulf"/>
</dbReference>
<feature type="domain" description="DUF1722" evidence="1">
    <location>
        <begin position="194"/>
        <end position="309"/>
    </location>
</feature>
<evidence type="ECO:0000259" key="1">
    <source>
        <dbReference type="Pfam" id="PF08349"/>
    </source>
</evidence>
<dbReference type="RefSeq" id="WP_189773380.1">
    <property type="nucleotide sequence ID" value="NZ_BNCK01000009.1"/>
</dbReference>
<dbReference type="InterPro" id="IPR013560">
    <property type="entry name" value="DUF1722"/>
</dbReference>
<evidence type="ECO:0000313" key="3">
    <source>
        <dbReference type="Proteomes" id="UP000623842"/>
    </source>
</evidence>
<dbReference type="Pfam" id="PF08349">
    <property type="entry name" value="DUF1722"/>
    <property type="match status" value="1"/>
</dbReference>
<reference evidence="2" key="1">
    <citation type="journal article" date="2014" name="Int. J. Syst. Evol. Microbiol.">
        <title>Complete genome sequence of Corynebacterium casei LMG S-19264T (=DSM 44701T), isolated from a smear-ripened cheese.</title>
        <authorList>
            <consortium name="US DOE Joint Genome Institute (JGI-PGF)"/>
            <person name="Walter F."/>
            <person name="Albersmeier A."/>
            <person name="Kalinowski J."/>
            <person name="Ruckert C."/>
        </authorList>
    </citation>
    <scope>NUCLEOTIDE SEQUENCE</scope>
    <source>
        <strain evidence="2">KCTC 42731</strain>
    </source>
</reference>
<dbReference type="AlphaFoldDB" id="A0A919BNB8"/>
<proteinExistence type="predicted"/>
<dbReference type="Pfam" id="PF04463">
    <property type="entry name" value="2-thiour_desulf"/>
    <property type="match status" value="1"/>
</dbReference>